<reference evidence="8 9" key="1">
    <citation type="submission" date="2020-07" db="EMBL/GenBank/DDBJ databases">
        <title>Sequencing the genomes of 1000 actinobacteria strains.</title>
        <authorList>
            <person name="Klenk H.-P."/>
        </authorList>
    </citation>
    <scope>NUCLEOTIDE SEQUENCE [LARGE SCALE GENOMIC DNA]</scope>
    <source>
        <strain evidence="8 9">CXB654</strain>
    </source>
</reference>
<dbReference type="PANTHER" id="PTHR45790:SF3">
    <property type="entry name" value="S-ADENOSYL-L-METHIONINE-DEPENDENT UROPORPHYRINOGEN III METHYLTRANSFERASE, CHLOROPLASTIC"/>
    <property type="match status" value="1"/>
</dbReference>
<dbReference type="InterPro" id="IPR000878">
    <property type="entry name" value="4pyrrol_Mease"/>
</dbReference>
<dbReference type="FunFam" id="3.40.50.10090:FF:000001">
    <property type="entry name" value="Bifunctional uroporphyrinogen-III C-methyltransferase/uroporphyrinogen-III synthase"/>
    <property type="match status" value="1"/>
</dbReference>
<dbReference type="InterPro" id="IPR036108">
    <property type="entry name" value="4pyrrol_syn_uPrphyn_synt_sf"/>
</dbReference>
<evidence type="ECO:0000256" key="1">
    <source>
        <dbReference type="ARBA" id="ARBA00012162"/>
    </source>
</evidence>
<dbReference type="InterPro" id="IPR035996">
    <property type="entry name" value="4pyrrol_Methylase_sf"/>
</dbReference>
<gene>
    <name evidence="8" type="ORF">HDA32_000210</name>
</gene>
<keyword evidence="4" id="KW-0949">S-adenosyl-L-methionine</keyword>
<dbReference type="PANTHER" id="PTHR45790">
    <property type="entry name" value="SIROHEME SYNTHASE-RELATED"/>
    <property type="match status" value="1"/>
</dbReference>
<dbReference type="GO" id="GO:0004851">
    <property type="term" value="F:uroporphyrin-III C-methyltransferase activity"/>
    <property type="evidence" value="ECO:0007669"/>
    <property type="project" value="UniProtKB-EC"/>
</dbReference>
<keyword evidence="8" id="KW-0456">Lyase</keyword>
<dbReference type="Pfam" id="PF02602">
    <property type="entry name" value="HEM4"/>
    <property type="match status" value="1"/>
</dbReference>
<name>A0A852TT05_9ACTN</name>
<accession>A0A852TT05</accession>
<protein>
    <recommendedName>
        <fullName evidence="1">uroporphyrinogen-III C-methyltransferase</fullName>
        <ecNumber evidence="1">2.1.1.107</ecNumber>
    </recommendedName>
</protein>
<sequence length="561" mass="59317">MNPQTENHESRSQAPTAPAVGHVALVGAGPGDPELLTLRAVALLARADVVFTLREPGPEMAKHRPALLRHCRDDAKVVEPAECGGDADALAVAHARDGHRVVRLYSGDPLLGCRGADLALACREAGVEFEIAPGLSSISAVPAYAGVPLMPEGVNEVRVVNAKDTGLDWNRLAEGEATLVAMFPDAPDDEDAGAGGPGFDRICKALIAGGRPDTTPVAVTRMGSTTEQTTVTSTLARLTADLKAADAKGNTVTKPALLIVGEAVRRQGRLSWFETRPLFGWRVLVPRTKEQAPALSEQLRGYGAVPEEVPTISVEPPRTPQQMERAVRGLVTGRYQWVAFTSVNAVKAIRERFEEYGLDARAFAGVKVAAVGEQTAAALRAFGVQPDLTPPGDRQSASGLVEVWPPYDAELDPIERVLLPRADIATEVLAAGLVDLGWEVDDVTAYRTVRAAPPPAPIREAIKGGGFDAVLFTSSSTVRNLVGIAGKPHNTTVIAVIGPETAKTAEEFGLRVDVVAPRTSVSALAAALSEYGAAQRAAAVEAGKPVLRPSQKRRGRRRKTL</sequence>
<evidence type="ECO:0000313" key="9">
    <source>
        <dbReference type="Proteomes" id="UP000589036"/>
    </source>
</evidence>
<keyword evidence="2 8" id="KW-0489">Methyltransferase</keyword>
<organism evidence="8 9">
    <name type="scientific">Spinactinospora alkalitolerans</name>
    <dbReference type="NCBI Taxonomy" id="687207"/>
    <lineage>
        <taxon>Bacteria</taxon>
        <taxon>Bacillati</taxon>
        <taxon>Actinomycetota</taxon>
        <taxon>Actinomycetes</taxon>
        <taxon>Streptosporangiales</taxon>
        <taxon>Nocardiopsidaceae</taxon>
        <taxon>Spinactinospora</taxon>
    </lineage>
</organism>
<dbReference type="InterPro" id="IPR014777">
    <property type="entry name" value="4pyrrole_Mease_sub1"/>
</dbReference>
<dbReference type="FunFam" id="3.40.50.10090:FF:000002">
    <property type="entry name" value="Bifunctional uroporphyrinogen-III C-methyltransferase/uroporphyrinogen-III synthase"/>
    <property type="match status" value="1"/>
</dbReference>
<feature type="domain" description="Tetrapyrrole methylase" evidence="6">
    <location>
        <begin position="23"/>
        <end position="238"/>
    </location>
</feature>
<dbReference type="EC" id="2.1.1.107" evidence="1"/>
<dbReference type="Pfam" id="PF00590">
    <property type="entry name" value="TP_methylase"/>
    <property type="match status" value="1"/>
</dbReference>
<dbReference type="InterPro" id="IPR050161">
    <property type="entry name" value="Siro_Cobalamin_biosynth"/>
</dbReference>
<comment type="caution">
    <text evidence="8">The sequence shown here is derived from an EMBL/GenBank/DDBJ whole genome shotgun (WGS) entry which is preliminary data.</text>
</comment>
<dbReference type="SUPFAM" id="SSF69618">
    <property type="entry name" value="HemD-like"/>
    <property type="match status" value="1"/>
</dbReference>
<dbReference type="SUPFAM" id="SSF53790">
    <property type="entry name" value="Tetrapyrrole methylase"/>
    <property type="match status" value="1"/>
</dbReference>
<evidence type="ECO:0000256" key="3">
    <source>
        <dbReference type="ARBA" id="ARBA00022679"/>
    </source>
</evidence>
<dbReference type="Gene3D" id="3.40.50.10090">
    <property type="match status" value="2"/>
</dbReference>
<dbReference type="GO" id="GO:0004852">
    <property type="term" value="F:uroporphyrinogen-III synthase activity"/>
    <property type="evidence" value="ECO:0007669"/>
    <property type="project" value="InterPro"/>
</dbReference>
<evidence type="ECO:0000259" key="6">
    <source>
        <dbReference type="Pfam" id="PF00590"/>
    </source>
</evidence>
<dbReference type="Gene3D" id="3.30.950.10">
    <property type="entry name" value="Methyltransferase, Cobalt-precorrin-4 Transmethylase, Domain 2"/>
    <property type="match status" value="1"/>
</dbReference>
<evidence type="ECO:0000256" key="2">
    <source>
        <dbReference type="ARBA" id="ARBA00022603"/>
    </source>
</evidence>
<dbReference type="EMBL" id="JACCCC010000001">
    <property type="protein sequence ID" value="NYE45090.1"/>
    <property type="molecule type" value="Genomic_DNA"/>
</dbReference>
<feature type="domain" description="Tetrapyrrole biosynthesis uroporphyrinogen III synthase" evidence="7">
    <location>
        <begin position="294"/>
        <end position="525"/>
    </location>
</feature>
<keyword evidence="5" id="KW-0627">Porphyrin biosynthesis</keyword>
<dbReference type="GO" id="GO:0019354">
    <property type="term" value="P:siroheme biosynthetic process"/>
    <property type="evidence" value="ECO:0007669"/>
    <property type="project" value="TreeGrafter"/>
</dbReference>
<dbReference type="AlphaFoldDB" id="A0A852TT05"/>
<evidence type="ECO:0000256" key="4">
    <source>
        <dbReference type="ARBA" id="ARBA00022691"/>
    </source>
</evidence>
<dbReference type="PROSITE" id="PS00839">
    <property type="entry name" value="SUMT_1"/>
    <property type="match status" value="1"/>
</dbReference>
<evidence type="ECO:0000313" key="8">
    <source>
        <dbReference type="EMBL" id="NYE45090.1"/>
    </source>
</evidence>
<evidence type="ECO:0000259" key="7">
    <source>
        <dbReference type="Pfam" id="PF02602"/>
    </source>
</evidence>
<dbReference type="Gene3D" id="3.40.1010.10">
    <property type="entry name" value="Cobalt-precorrin-4 Transmethylase, Domain 1"/>
    <property type="match status" value="1"/>
</dbReference>
<dbReference type="RefSeq" id="WP_179641377.1">
    <property type="nucleotide sequence ID" value="NZ_BAAAYY010000005.1"/>
</dbReference>
<dbReference type="InterPro" id="IPR014776">
    <property type="entry name" value="4pyrrole_Mease_sub2"/>
</dbReference>
<dbReference type="InterPro" id="IPR003043">
    <property type="entry name" value="Uropor_MeTrfase_CS"/>
</dbReference>
<dbReference type="GO" id="GO:0032259">
    <property type="term" value="P:methylation"/>
    <property type="evidence" value="ECO:0007669"/>
    <property type="project" value="UniProtKB-KW"/>
</dbReference>
<evidence type="ECO:0000256" key="5">
    <source>
        <dbReference type="ARBA" id="ARBA00023244"/>
    </source>
</evidence>
<keyword evidence="9" id="KW-1185">Reference proteome</keyword>
<dbReference type="InterPro" id="IPR003754">
    <property type="entry name" value="4pyrrol_synth_uPrphyn_synth"/>
</dbReference>
<dbReference type="Proteomes" id="UP000589036">
    <property type="component" value="Unassembled WGS sequence"/>
</dbReference>
<dbReference type="CDD" id="cd06578">
    <property type="entry name" value="HemD"/>
    <property type="match status" value="1"/>
</dbReference>
<proteinExistence type="predicted"/>
<keyword evidence="3 8" id="KW-0808">Transferase</keyword>